<feature type="transmembrane region" description="Helical" evidence="7">
    <location>
        <begin position="116"/>
        <end position="138"/>
    </location>
</feature>
<dbReference type="SUPFAM" id="SSF50182">
    <property type="entry name" value="Sm-like ribonucleoproteins"/>
    <property type="match status" value="1"/>
</dbReference>
<dbReference type="AlphaFoldDB" id="A0A7D7SI71"/>
<dbReference type="InterPro" id="IPR052702">
    <property type="entry name" value="MscS-like_channel"/>
</dbReference>
<dbReference type="PANTHER" id="PTHR30347">
    <property type="entry name" value="POTASSIUM CHANNEL RELATED"/>
    <property type="match status" value="1"/>
</dbReference>
<evidence type="ECO:0000259" key="9">
    <source>
        <dbReference type="Pfam" id="PF21082"/>
    </source>
</evidence>
<dbReference type="Gene3D" id="2.30.30.60">
    <property type="match status" value="1"/>
</dbReference>
<dbReference type="InterPro" id="IPR011066">
    <property type="entry name" value="MscS_channel_C_sf"/>
</dbReference>
<organism evidence="10 11">
    <name type="scientific">Neisseria shayeganii</name>
    <dbReference type="NCBI Taxonomy" id="607712"/>
    <lineage>
        <taxon>Bacteria</taxon>
        <taxon>Pseudomonadati</taxon>
        <taxon>Pseudomonadota</taxon>
        <taxon>Betaproteobacteria</taxon>
        <taxon>Neisseriales</taxon>
        <taxon>Neisseriaceae</taxon>
        <taxon>Neisseria</taxon>
    </lineage>
</organism>
<comment type="subcellular location">
    <subcellularLocation>
        <location evidence="1">Cell membrane</location>
        <topology evidence="1">Multi-pass membrane protein</topology>
    </subcellularLocation>
</comment>
<feature type="domain" description="Mechanosensitive ion channel MscS" evidence="8">
    <location>
        <begin position="279"/>
        <end position="344"/>
    </location>
</feature>
<protein>
    <submittedName>
        <fullName evidence="10">Mechanosensitive ion channel</fullName>
    </submittedName>
</protein>
<dbReference type="InterPro" id="IPR006685">
    <property type="entry name" value="MscS_channel_2nd"/>
</dbReference>
<dbReference type="Proteomes" id="UP000514752">
    <property type="component" value="Chromosome"/>
</dbReference>
<accession>A0A7D7SI71</accession>
<dbReference type="KEGG" id="nsg:H3L94_00145"/>
<evidence type="ECO:0000256" key="5">
    <source>
        <dbReference type="ARBA" id="ARBA00022989"/>
    </source>
</evidence>
<dbReference type="Gene3D" id="3.30.70.100">
    <property type="match status" value="1"/>
</dbReference>
<dbReference type="SUPFAM" id="SSF82861">
    <property type="entry name" value="Mechanosensitive channel protein MscS (YggB), transmembrane region"/>
    <property type="match status" value="1"/>
</dbReference>
<comment type="similarity">
    <text evidence="2">Belongs to the MscS (TC 1.A.23) family.</text>
</comment>
<gene>
    <name evidence="10" type="ORF">H3L94_00145</name>
</gene>
<feature type="transmembrane region" description="Helical" evidence="7">
    <location>
        <begin position="190"/>
        <end position="212"/>
    </location>
</feature>
<dbReference type="Gene3D" id="1.10.287.1260">
    <property type="match status" value="1"/>
</dbReference>
<dbReference type="PANTHER" id="PTHR30347:SF1">
    <property type="entry name" value="MECHANOSENSITIVE CHANNEL MSCK"/>
    <property type="match status" value="1"/>
</dbReference>
<dbReference type="InterPro" id="IPR011014">
    <property type="entry name" value="MscS_channel_TM-2"/>
</dbReference>
<dbReference type="Pfam" id="PF00924">
    <property type="entry name" value="MS_channel_2nd"/>
    <property type="match status" value="1"/>
</dbReference>
<proteinExistence type="inferred from homology"/>
<evidence type="ECO:0000313" key="10">
    <source>
        <dbReference type="EMBL" id="QMT40527.1"/>
    </source>
</evidence>
<dbReference type="GO" id="GO:0008381">
    <property type="term" value="F:mechanosensitive monoatomic ion channel activity"/>
    <property type="evidence" value="ECO:0007669"/>
    <property type="project" value="UniProtKB-ARBA"/>
</dbReference>
<keyword evidence="5 7" id="KW-1133">Transmembrane helix</keyword>
<sequence length="477" mass="52799">MQESAHSAAPADWLADTGNGVKEFFIGLFNRDEFGPALLMRSFTDTRGWTELVVMLALLAGTYFASRMITRRVPPVGGKMPLTRHLLRRLSWPILMLLAAVVGMFVWQYLSTWPSLWLRLLAMAARWMILIRVALAVLNSALPTNRFTDRLEYSMAAVLWVGFVLWISGLDDIIIGWLKSLQFTVGSSKLNLYTILTGLLWVGIMMVGALWLARYIDGRLKNSTRLDANLQIVLSKIATTLLVFLSILIALPLVGIDLTVLSVFGGALGVGLGFGLQKIASNYVSGFIILGDRSIRPGDRLTVDNFTGYVTNITARFVVLRSVGGQEALIPNETFVTSTVINESYSGKTLWQSLDVQVAYHTDLTLALRIMEEAAAAQERVQKDPAPNAVLVNFGDNGIDLKVGFWVKDPENGFLGLFSAILLTIWRRFNEEGIEFPFPQREVRILNDDPQPDASALTKAGYLEQADTVSSENGHPQ</sequence>
<evidence type="ECO:0000256" key="6">
    <source>
        <dbReference type="ARBA" id="ARBA00023136"/>
    </source>
</evidence>
<feature type="transmembrane region" description="Helical" evidence="7">
    <location>
        <begin position="90"/>
        <end position="110"/>
    </location>
</feature>
<feature type="transmembrane region" description="Helical" evidence="7">
    <location>
        <begin position="258"/>
        <end position="276"/>
    </location>
</feature>
<evidence type="ECO:0000256" key="1">
    <source>
        <dbReference type="ARBA" id="ARBA00004651"/>
    </source>
</evidence>
<feature type="transmembrane region" description="Helical" evidence="7">
    <location>
        <begin position="233"/>
        <end position="252"/>
    </location>
</feature>
<evidence type="ECO:0000256" key="7">
    <source>
        <dbReference type="SAM" id="Phobius"/>
    </source>
</evidence>
<feature type="domain" description="Mechanosensitive ion channel MscS C-terminal" evidence="9">
    <location>
        <begin position="354"/>
        <end position="436"/>
    </location>
</feature>
<reference evidence="10 11" key="1">
    <citation type="submission" date="2020-07" db="EMBL/GenBank/DDBJ databases">
        <title>Genomic diversity of species in the Neisseriaceae family.</title>
        <authorList>
            <person name="Vincent A.T."/>
            <person name="Bernet E."/>
            <person name="Veyrier F.J."/>
        </authorList>
    </citation>
    <scope>NUCLEOTIDE SEQUENCE [LARGE SCALE GENOMIC DNA]</scope>
    <source>
        <strain evidence="10 11">DSM 22244</strain>
    </source>
</reference>
<dbReference type="RefSeq" id="WP_182122178.1">
    <property type="nucleotide sequence ID" value="NZ_CP059567.1"/>
</dbReference>
<feature type="transmembrane region" description="Helical" evidence="7">
    <location>
        <begin position="158"/>
        <end position="178"/>
    </location>
</feature>
<dbReference type="InterPro" id="IPR049278">
    <property type="entry name" value="MS_channel_C"/>
</dbReference>
<evidence type="ECO:0000259" key="8">
    <source>
        <dbReference type="Pfam" id="PF00924"/>
    </source>
</evidence>
<evidence type="ECO:0000256" key="2">
    <source>
        <dbReference type="ARBA" id="ARBA00008017"/>
    </source>
</evidence>
<dbReference type="GO" id="GO:0005886">
    <property type="term" value="C:plasma membrane"/>
    <property type="evidence" value="ECO:0007669"/>
    <property type="project" value="UniProtKB-SubCell"/>
</dbReference>
<dbReference type="EMBL" id="CP059567">
    <property type="protein sequence ID" value="QMT40527.1"/>
    <property type="molecule type" value="Genomic_DNA"/>
</dbReference>
<feature type="transmembrane region" description="Helical" evidence="7">
    <location>
        <begin position="48"/>
        <end position="69"/>
    </location>
</feature>
<evidence type="ECO:0000313" key="11">
    <source>
        <dbReference type="Proteomes" id="UP000514752"/>
    </source>
</evidence>
<keyword evidence="6 7" id="KW-0472">Membrane</keyword>
<keyword evidence="4 7" id="KW-0812">Transmembrane</keyword>
<dbReference type="InterPro" id="IPR023408">
    <property type="entry name" value="MscS_beta-dom_sf"/>
</dbReference>
<dbReference type="SUPFAM" id="SSF82689">
    <property type="entry name" value="Mechanosensitive channel protein MscS (YggB), C-terminal domain"/>
    <property type="match status" value="1"/>
</dbReference>
<keyword evidence="3" id="KW-1003">Cell membrane</keyword>
<evidence type="ECO:0000256" key="4">
    <source>
        <dbReference type="ARBA" id="ARBA00022692"/>
    </source>
</evidence>
<evidence type="ECO:0000256" key="3">
    <source>
        <dbReference type="ARBA" id="ARBA00022475"/>
    </source>
</evidence>
<dbReference type="InterPro" id="IPR010920">
    <property type="entry name" value="LSM_dom_sf"/>
</dbReference>
<name>A0A7D7SI71_9NEIS</name>
<dbReference type="Pfam" id="PF21082">
    <property type="entry name" value="MS_channel_3rd"/>
    <property type="match status" value="1"/>
</dbReference>